<keyword evidence="3" id="KW-0732">Signal</keyword>
<comment type="caution">
    <text evidence="8">The sequence shown here is derived from an EMBL/GenBank/DDBJ whole genome shotgun (WGS) entry which is preliminary data.</text>
</comment>
<feature type="domain" description="PpiC" evidence="7">
    <location>
        <begin position="162"/>
        <end position="254"/>
    </location>
</feature>
<keyword evidence="5 6" id="KW-0413">Isomerase</keyword>
<evidence type="ECO:0000256" key="3">
    <source>
        <dbReference type="ARBA" id="ARBA00022729"/>
    </source>
</evidence>
<dbReference type="SUPFAM" id="SSF109998">
    <property type="entry name" value="Triger factor/SurA peptide-binding domain-like"/>
    <property type="match status" value="1"/>
</dbReference>
<dbReference type="InterPro" id="IPR050245">
    <property type="entry name" value="PrsA_foldase"/>
</dbReference>
<comment type="catalytic activity">
    <reaction evidence="1">
        <text>[protein]-peptidylproline (omega=180) = [protein]-peptidylproline (omega=0)</text>
        <dbReference type="Rhea" id="RHEA:16237"/>
        <dbReference type="Rhea" id="RHEA-COMP:10747"/>
        <dbReference type="Rhea" id="RHEA-COMP:10748"/>
        <dbReference type="ChEBI" id="CHEBI:83833"/>
        <dbReference type="ChEBI" id="CHEBI:83834"/>
        <dbReference type="EC" id="5.2.1.8"/>
    </reaction>
</comment>
<gene>
    <name evidence="8" type="ORF">QQS35_08615</name>
</gene>
<dbReference type="InterPro" id="IPR046357">
    <property type="entry name" value="PPIase_dom_sf"/>
</dbReference>
<evidence type="ECO:0000256" key="1">
    <source>
        <dbReference type="ARBA" id="ARBA00000971"/>
    </source>
</evidence>
<dbReference type="EC" id="5.2.1.8" evidence="2"/>
<dbReference type="PROSITE" id="PS50198">
    <property type="entry name" value="PPIC_PPIASE_2"/>
    <property type="match status" value="1"/>
</dbReference>
<evidence type="ECO:0000256" key="2">
    <source>
        <dbReference type="ARBA" id="ARBA00013194"/>
    </source>
</evidence>
<proteinExistence type="predicted"/>
<sequence length="299" mass="34534">MTRKLLLGMVILLLVTNLTTVAVWINDRAGGTNEDFSIEVDKKNPVATVGNQEIKYREWTNALESEYGKEILTTMINKEVVYQLAEEKNIEISNKLIERELSLLYTMHGVMSKDEIEKRKAEWTEEITYRLYLEALLTEAVEVPEILIDDYYEDNQNQYEFVESIQLSHVLVNDKATADRFISELEDGATFASLAREYSVDEDSRNAGGYLGFFTADSDYLPSGYYDKAMEMKEHSYSDPFLVGNEVAIIYLHRMLPDVSFTYDELKVQIKRELALEQIEANISASSLWEELSIEWIYE</sequence>
<dbReference type="PROSITE" id="PS01096">
    <property type="entry name" value="PPIC_PPIASE_1"/>
    <property type="match status" value="1"/>
</dbReference>
<dbReference type="SUPFAM" id="SSF54534">
    <property type="entry name" value="FKBP-like"/>
    <property type="match status" value="1"/>
</dbReference>
<dbReference type="Proteomes" id="UP001235343">
    <property type="component" value="Unassembled WGS sequence"/>
</dbReference>
<evidence type="ECO:0000256" key="6">
    <source>
        <dbReference type="PROSITE-ProRule" id="PRU00278"/>
    </source>
</evidence>
<evidence type="ECO:0000313" key="8">
    <source>
        <dbReference type="EMBL" id="MDL4840505.1"/>
    </source>
</evidence>
<keyword evidence="9" id="KW-1185">Reference proteome</keyword>
<name>A0ABT7L7C8_9BACI</name>
<evidence type="ECO:0000256" key="5">
    <source>
        <dbReference type="ARBA" id="ARBA00023235"/>
    </source>
</evidence>
<evidence type="ECO:0000259" key="7">
    <source>
        <dbReference type="PROSITE" id="PS50198"/>
    </source>
</evidence>
<dbReference type="EMBL" id="JASTZU010000028">
    <property type="protein sequence ID" value="MDL4840505.1"/>
    <property type="molecule type" value="Genomic_DNA"/>
</dbReference>
<dbReference type="InterPro" id="IPR023058">
    <property type="entry name" value="PPIase_PpiC_CS"/>
</dbReference>
<dbReference type="RefSeq" id="WP_285931565.1">
    <property type="nucleotide sequence ID" value="NZ_JASTZU010000028.1"/>
</dbReference>
<dbReference type="Gene3D" id="1.10.4030.10">
    <property type="entry name" value="Porin chaperone SurA, peptide-binding domain"/>
    <property type="match status" value="1"/>
</dbReference>
<dbReference type="PANTHER" id="PTHR47245">
    <property type="entry name" value="PEPTIDYLPROLYL ISOMERASE"/>
    <property type="match status" value="1"/>
</dbReference>
<dbReference type="InterPro" id="IPR027304">
    <property type="entry name" value="Trigger_fact/SurA_dom_sf"/>
</dbReference>
<organism evidence="8 9">
    <name type="scientific">Aquibacillus rhizosphaerae</name>
    <dbReference type="NCBI Taxonomy" id="3051431"/>
    <lineage>
        <taxon>Bacteria</taxon>
        <taxon>Bacillati</taxon>
        <taxon>Bacillota</taxon>
        <taxon>Bacilli</taxon>
        <taxon>Bacillales</taxon>
        <taxon>Bacillaceae</taxon>
        <taxon>Aquibacillus</taxon>
    </lineage>
</organism>
<protein>
    <recommendedName>
        <fullName evidence="2">peptidylprolyl isomerase</fullName>
        <ecNumber evidence="2">5.2.1.8</ecNumber>
    </recommendedName>
</protein>
<dbReference type="Pfam" id="PF13616">
    <property type="entry name" value="Rotamase_3"/>
    <property type="match status" value="1"/>
</dbReference>
<dbReference type="Gene3D" id="3.10.50.40">
    <property type="match status" value="1"/>
</dbReference>
<keyword evidence="4 6" id="KW-0697">Rotamase</keyword>
<evidence type="ECO:0000313" key="9">
    <source>
        <dbReference type="Proteomes" id="UP001235343"/>
    </source>
</evidence>
<accession>A0ABT7L7C8</accession>
<evidence type="ECO:0000256" key="4">
    <source>
        <dbReference type="ARBA" id="ARBA00023110"/>
    </source>
</evidence>
<dbReference type="InterPro" id="IPR000297">
    <property type="entry name" value="PPIase_PpiC"/>
</dbReference>
<reference evidence="8 9" key="1">
    <citation type="submission" date="2023-06" db="EMBL/GenBank/DDBJ databases">
        <title>Aquibacillus rhizosphaerae LR5S19.</title>
        <authorList>
            <person name="Sun J.-Q."/>
        </authorList>
    </citation>
    <scope>NUCLEOTIDE SEQUENCE [LARGE SCALE GENOMIC DNA]</scope>
    <source>
        <strain evidence="8 9">LR5S19</strain>
    </source>
</reference>
<dbReference type="PANTHER" id="PTHR47245:SF1">
    <property type="entry name" value="FOLDASE PROTEIN PRSA"/>
    <property type="match status" value="1"/>
</dbReference>
<dbReference type="GO" id="GO:0003755">
    <property type="term" value="F:peptidyl-prolyl cis-trans isomerase activity"/>
    <property type="evidence" value="ECO:0007669"/>
    <property type="project" value="UniProtKB-EC"/>
</dbReference>